<dbReference type="EMBL" id="CP003520">
    <property type="protein sequence ID" value="AFN82729.1"/>
    <property type="molecule type" value="Genomic_DNA"/>
</dbReference>
<dbReference type="GO" id="GO:0033554">
    <property type="term" value="P:cellular response to stress"/>
    <property type="evidence" value="ECO:0007669"/>
    <property type="project" value="TreeGrafter"/>
</dbReference>
<feature type="domain" description="Thioredoxin" evidence="5">
    <location>
        <begin position="1"/>
        <end position="158"/>
    </location>
</feature>
<evidence type="ECO:0000256" key="3">
    <source>
        <dbReference type="PIRNR" id="PIRNR000239"/>
    </source>
</evidence>
<keyword evidence="2 3" id="KW-0560">Oxidoreductase</keyword>
<name>I7AM30_ENCRO</name>
<reference evidence="6 7" key="1">
    <citation type="journal article" date="2012" name="Proc. Natl. Acad. Sci. U.S.A.">
        <title>Gain and loss of multiple functionally related, horizontally transferred genes in the reduced genomes of two microsporidian parasites.</title>
        <authorList>
            <person name="Pombert J.-F."/>
            <person name="Selman M."/>
            <person name="Burki F."/>
            <person name="Bardell F.T."/>
            <person name="Farinelli L."/>
            <person name="Solter L.F."/>
            <person name="Whitman D.W."/>
            <person name="Weiss L.M."/>
            <person name="Corradi N."/>
            <person name="Keeling P.J."/>
        </authorList>
    </citation>
    <scope>NUCLEOTIDE SEQUENCE [LARGE SCALE GENOMIC DNA]</scope>
    <source>
        <strain evidence="6 7">SJ-2008</strain>
    </source>
</reference>
<dbReference type="GO" id="GO:0045454">
    <property type="term" value="P:cell redox homeostasis"/>
    <property type="evidence" value="ECO:0007669"/>
    <property type="project" value="TreeGrafter"/>
</dbReference>
<keyword evidence="7" id="KW-1185">Reference proteome</keyword>
<dbReference type="RefSeq" id="XP_009264226.1">
    <property type="nucleotide sequence ID" value="XM_009265951.1"/>
</dbReference>
<dbReference type="SUPFAM" id="SSF52833">
    <property type="entry name" value="Thioredoxin-like"/>
    <property type="match status" value="1"/>
</dbReference>
<sequence length="177" mass="20284">MFSKVLSDSKYKAFVDGEIKEISLQDYKGKYVVVVFYPLDFTFVCPTEINRLSDLKEEFLKRNAVVLLVSCDSVYTHKAWASIPREKGGVLGVSWPMIWDAKRELCSQFSMFDEENGHPMRGTVLLSKDLSARHMSVNYPAIGRSVDEILRLIDALAFNEENGEICPVEWRKDVKNH</sequence>
<protein>
    <submittedName>
        <fullName evidence="6">Thioredoxin peroxidase</fullName>
    </submittedName>
</protein>
<dbReference type="PROSITE" id="PS51352">
    <property type="entry name" value="THIOREDOXIN_2"/>
    <property type="match status" value="1"/>
</dbReference>
<dbReference type="GO" id="GO:0042744">
    <property type="term" value="P:hydrogen peroxide catabolic process"/>
    <property type="evidence" value="ECO:0007669"/>
    <property type="project" value="TreeGrafter"/>
</dbReference>
<evidence type="ECO:0000313" key="6">
    <source>
        <dbReference type="EMBL" id="AFN82729.1"/>
    </source>
</evidence>
<dbReference type="PANTHER" id="PTHR10681:SF128">
    <property type="entry name" value="THIOREDOXIN-DEPENDENT PEROXIDE REDUCTASE, MITOCHONDRIAL"/>
    <property type="match status" value="1"/>
</dbReference>
<dbReference type="GO" id="GO:0008379">
    <property type="term" value="F:thioredoxin peroxidase activity"/>
    <property type="evidence" value="ECO:0007669"/>
    <property type="project" value="TreeGrafter"/>
</dbReference>
<dbReference type="GO" id="GO:0005829">
    <property type="term" value="C:cytosol"/>
    <property type="evidence" value="ECO:0007669"/>
    <property type="project" value="TreeGrafter"/>
</dbReference>
<evidence type="ECO:0000256" key="2">
    <source>
        <dbReference type="ARBA" id="ARBA00023002"/>
    </source>
</evidence>
<dbReference type="GeneID" id="20521020"/>
<accession>I7AM30</accession>
<dbReference type="HOGENOM" id="CLU_042529_21_3_1"/>
<organism evidence="6 7">
    <name type="scientific">Encephalitozoon romaleae (strain SJ-2008)</name>
    <name type="common">Microsporidian parasite</name>
    <dbReference type="NCBI Taxonomy" id="1178016"/>
    <lineage>
        <taxon>Eukaryota</taxon>
        <taxon>Fungi</taxon>
        <taxon>Fungi incertae sedis</taxon>
        <taxon>Microsporidia</taxon>
        <taxon>Unikaryonidae</taxon>
        <taxon>Encephalitozoon</taxon>
    </lineage>
</organism>
<dbReference type="Gene3D" id="3.40.30.10">
    <property type="entry name" value="Glutaredoxin"/>
    <property type="match status" value="1"/>
</dbReference>
<dbReference type="InterPro" id="IPR013766">
    <property type="entry name" value="Thioredoxin_domain"/>
</dbReference>
<dbReference type="InterPro" id="IPR024706">
    <property type="entry name" value="Peroxiredoxin_AhpC-typ"/>
</dbReference>
<dbReference type="GO" id="GO:0006979">
    <property type="term" value="P:response to oxidative stress"/>
    <property type="evidence" value="ECO:0007669"/>
    <property type="project" value="TreeGrafter"/>
</dbReference>
<keyword evidence="3 6" id="KW-0575">Peroxidase</keyword>
<dbReference type="CDD" id="cd03015">
    <property type="entry name" value="PRX_Typ2cys"/>
    <property type="match status" value="1"/>
</dbReference>
<dbReference type="InterPro" id="IPR000866">
    <property type="entry name" value="AhpC/TSA"/>
</dbReference>
<evidence type="ECO:0000256" key="4">
    <source>
        <dbReference type="PIRSR" id="PIRSR000239-1"/>
    </source>
</evidence>
<dbReference type="InterPro" id="IPR036249">
    <property type="entry name" value="Thioredoxin-like_sf"/>
</dbReference>
<dbReference type="VEuPathDB" id="MicrosporidiaDB:EROM_031070"/>
<evidence type="ECO:0000313" key="7">
    <source>
        <dbReference type="Proteomes" id="UP000010094"/>
    </source>
</evidence>
<gene>
    <name evidence="6" type="ordered locus">EROM_031070</name>
</gene>
<keyword evidence="3" id="KW-0676">Redox-active center</keyword>
<evidence type="ECO:0000259" key="5">
    <source>
        <dbReference type="PROSITE" id="PS51352"/>
    </source>
</evidence>
<keyword evidence="3" id="KW-0049">Antioxidant</keyword>
<evidence type="ECO:0000256" key="1">
    <source>
        <dbReference type="ARBA" id="ARBA00009796"/>
    </source>
</evidence>
<dbReference type="KEGG" id="ero:EROM_031070"/>
<comment type="function">
    <text evidence="3">Thiol-specific peroxidase that catalyzes the reduction of hydrogen peroxide and organic hydroperoxides to water and alcohols, respectively.</text>
</comment>
<dbReference type="AlphaFoldDB" id="I7AM30"/>
<dbReference type="InterPro" id="IPR050217">
    <property type="entry name" value="Peroxiredoxin"/>
</dbReference>
<comment type="similarity">
    <text evidence="1">Belongs to the peroxiredoxin family. AhpC/Prx1 subfamily.</text>
</comment>
<dbReference type="Proteomes" id="UP000010094">
    <property type="component" value="Chromosome III"/>
</dbReference>
<dbReference type="PIRSF" id="PIRSF000239">
    <property type="entry name" value="AHPC"/>
    <property type="match status" value="1"/>
</dbReference>
<dbReference type="PANTHER" id="PTHR10681">
    <property type="entry name" value="THIOREDOXIN PEROXIDASE"/>
    <property type="match status" value="1"/>
</dbReference>
<proteinExistence type="inferred from homology"/>
<feature type="active site" description="Cysteine sulfenic acid (-SOH) intermediate; for peroxidase activity" evidence="4">
    <location>
        <position position="45"/>
    </location>
</feature>
<dbReference type="Pfam" id="PF00578">
    <property type="entry name" value="AhpC-TSA"/>
    <property type="match status" value="1"/>
</dbReference>
<dbReference type="OrthoDB" id="185659at2759"/>